<evidence type="ECO:0000313" key="3">
    <source>
        <dbReference type="Proteomes" id="UP000295710"/>
    </source>
</evidence>
<dbReference type="RefSeq" id="WP_132277004.1">
    <property type="nucleotide sequence ID" value="NZ_JAOBST010000010.1"/>
</dbReference>
<evidence type="ECO:0000256" key="1">
    <source>
        <dbReference type="SAM" id="Coils"/>
    </source>
</evidence>
<dbReference type="Proteomes" id="UP000295710">
    <property type="component" value="Unassembled WGS sequence"/>
</dbReference>
<gene>
    <name evidence="2" type="ORF">E1963_08185</name>
</gene>
<dbReference type="EMBL" id="SMMX01000005">
    <property type="protein sequence ID" value="TDA22192.1"/>
    <property type="molecule type" value="Genomic_DNA"/>
</dbReference>
<keyword evidence="3" id="KW-1185">Reference proteome</keyword>
<name>A0A4R4FEV7_9FIRM</name>
<feature type="coiled-coil region" evidence="1">
    <location>
        <begin position="68"/>
        <end position="104"/>
    </location>
</feature>
<dbReference type="AlphaFoldDB" id="A0A4R4FEV7"/>
<sequence length="104" mass="12334">MTDMEKKVMVRLCANIVAETDLYETDKEVQNLIDWVCLSEQIKENNNTIRNLTGEYKKIQPDCRVGVRAQLERMKELCKERNSLYEKQNDLKGQKQQIERALER</sequence>
<proteinExistence type="predicted"/>
<protein>
    <submittedName>
        <fullName evidence="2">Uncharacterized protein</fullName>
    </submittedName>
</protein>
<accession>A0A4R4FEV7</accession>
<reference evidence="2 3" key="1">
    <citation type="journal article" date="2016" name="Nat. Microbiol.">
        <title>The Mouse Intestinal Bacterial Collection (miBC) provides host-specific insight into cultured diversity and functional potential of the gut microbiota.</title>
        <authorList>
            <person name="Lagkouvardos I."/>
            <person name="Pukall R."/>
            <person name="Abt B."/>
            <person name="Foesel B.U."/>
            <person name="Meier-Kolthoff J.P."/>
            <person name="Kumar N."/>
            <person name="Bresciani A."/>
            <person name="Martinez I."/>
            <person name="Just S."/>
            <person name="Ziegler C."/>
            <person name="Brugiroux S."/>
            <person name="Garzetti D."/>
            <person name="Wenning M."/>
            <person name="Bui T.P."/>
            <person name="Wang J."/>
            <person name="Hugenholtz F."/>
            <person name="Plugge C.M."/>
            <person name="Peterson D.A."/>
            <person name="Hornef M.W."/>
            <person name="Baines J.F."/>
            <person name="Smidt H."/>
            <person name="Walter J."/>
            <person name="Kristiansen K."/>
            <person name="Nielsen H.B."/>
            <person name="Haller D."/>
            <person name="Overmann J."/>
            <person name="Stecher B."/>
            <person name="Clavel T."/>
        </authorList>
    </citation>
    <scope>NUCLEOTIDE SEQUENCE [LARGE SCALE GENOMIC DNA]</scope>
    <source>
        <strain evidence="2 3">DSM 28560</strain>
    </source>
</reference>
<organism evidence="2 3">
    <name type="scientific">Extibacter muris</name>
    <dbReference type="NCBI Taxonomy" id="1796622"/>
    <lineage>
        <taxon>Bacteria</taxon>
        <taxon>Bacillati</taxon>
        <taxon>Bacillota</taxon>
        <taxon>Clostridia</taxon>
        <taxon>Lachnospirales</taxon>
        <taxon>Lachnospiraceae</taxon>
        <taxon>Extibacter</taxon>
    </lineage>
</organism>
<evidence type="ECO:0000313" key="2">
    <source>
        <dbReference type="EMBL" id="TDA22192.1"/>
    </source>
</evidence>
<keyword evidence="1" id="KW-0175">Coiled coil</keyword>
<comment type="caution">
    <text evidence="2">The sequence shown here is derived from an EMBL/GenBank/DDBJ whole genome shotgun (WGS) entry which is preliminary data.</text>
</comment>